<sequence>MPNVNKMSDHPELLKQLALEGIDGIPLDAVKIYTEAVKESQTLLAVEFQLNYLAASSKFREEMLTTLLSSELS</sequence>
<organism evidence="1 2">
    <name type="scientific">Trichonephila clavipes</name>
    <name type="common">Golden silk orbweaver</name>
    <name type="synonym">Nephila clavipes</name>
    <dbReference type="NCBI Taxonomy" id="2585209"/>
    <lineage>
        <taxon>Eukaryota</taxon>
        <taxon>Metazoa</taxon>
        <taxon>Ecdysozoa</taxon>
        <taxon>Arthropoda</taxon>
        <taxon>Chelicerata</taxon>
        <taxon>Arachnida</taxon>
        <taxon>Araneae</taxon>
        <taxon>Araneomorphae</taxon>
        <taxon>Entelegynae</taxon>
        <taxon>Araneoidea</taxon>
        <taxon>Nephilidae</taxon>
        <taxon>Trichonephila</taxon>
    </lineage>
</organism>
<gene>
    <name evidence="1" type="ORF">TNCV_4649671</name>
</gene>
<evidence type="ECO:0000313" key="2">
    <source>
        <dbReference type="Proteomes" id="UP000887159"/>
    </source>
</evidence>
<comment type="caution">
    <text evidence="1">The sequence shown here is derived from an EMBL/GenBank/DDBJ whole genome shotgun (WGS) entry which is preliminary data.</text>
</comment>
<reference evidence="1" key="1">
    <citation type="submission" date="2020-08" db="EMBL/GenBank/DDBJ databases">
        <title>Multicomponent nature underlies the extraordinary mechanical properties of spider dragline silk.</title>
        <authorList>
            <person name="Kono N."/>
            <person name="Nakamura H."/>
            <person name="Mori M."/>
            <person name="Yoshida Y."/>
            <person name="Ohtoshi R."/>
            <person name="Malay A.D."/>
            <person name="Moran D.A.P."/>
            <person name="Tomita M."/>
            <person name="Numata K."/>
            <person name="Arakawa K."/>
        </authorList>
    </citation>
    <scope>NUCLEOTIDE SEQUENCE</scope>
</reference>
<protein>
    <submittedName>
        <fullName evidence="1">Uncharacterized protein</fullName>
    </submittedName>
</protein>
<name>A0A8X6T291_TRICX</name>
<dbReference type="EMBL" id="BMAU01021353">
    <property type="protein sequence ID" value="GFY19797.1"/>
    <property type="molecule type" value="Genomic_DNA"/>
</dbReference>
<accession>A0A8X6T291</accession>
<dbReference type="AlphaFoldDB" id="A0A8X6T291"/>
<evidence type="ECO:0000313" key="1">
    <source>
        <dbReference type="EMBL" id="GFY19797.1"/>
    </source>
</evidence>
<proteinExistence type="predicted"/>
<dbReference type="Proteomes" id="UP000887159">
    <property type="component" value="Unassembled WGS sequence"/>
</dbReference>
<keyword evidence="2" id="KW-1185">Reference proteome</keyword>